<protein>
    <submittedName>
        <fullName evidence="1">Uncharacterized protein</fullName>
    </submittedName>
</protein>
<gene>
    <name evidence="1" type="ORF">EGW08_022925</name>
</gene>
<organism evidence="1 2">
    <name type="scientific">Elysia chlorotica</name>
    <name type="common">Eastern emerald elysia</name>
    <name type="synonym">Sea slug</name>
    <dbReference type="NCBI Taxonomy" id="188477"/>
    <lineage>
        <taxon>Eukaryota</taxon>
        <taxon>Metazoa</taxon>
        <taxon>Spiralia</taxon>
        <taxon>Lophotrochozoa</taxon>
        <taxon>Mollusca</taxon>
        <taxon>Gastropoda</taxon>
        <taxon>Heterobranchia</taxon>
        <taxon>Euthyneura</taxon>
        <taxon>Panpulmonata</taxon>
        <taxon>Sacoglossa</taxon>
        <taxon>Placobranchoidea</taxon>
        <taxon>Plakobranchidae</taxon>
        <taxon>Elysia</taxon>
    </lineage>
</organism>
<proteinExistence type="predicted"/>
<keyword evidence="2" id="KW-1185">Reference proteome</keyword>
<accession>A0A3S0Z2G6</accession>
<reference evidence="1 2" key="1">
    <citation type="submission" date="2019-01" db="EMBL/GenBank/DDBJ databases">
        <title>A draft genome assembly of the solar-powered sea slug Elysia chlorotica.</title>
        <authorList>
            <person name="Cai H."/>
            <person name="Li Q."/>
            <person name="Fang X."/>
            <person name="Li J."/>
            <person name="Curtis N.E."/>
            <person name="Altenburger A."/>
            <person name="Shibata T."/>
            <person name="Feng M."/>
            <person name="Maeda T."/>
            <person name="Schwartz J.A."/>
            <person name="Shigenobu S."/>
            <person name="Lundholm N."/>
            <person name="Nishiyama T."/>
            <person name="Yang H."/>
            <person name="Hasebe M."/>
            <person name="Li S."/>
            <person name="Pierce S.K."/>
            <person name="Wang J."/>
        </authorList>
    </citation>
    <scope>NUCLEOTIDE SEQUENCE [LARGE SCALE GENOMIC DNA]</scope>
    <source>
        <strain evidence="1">EC2010</strain>
        <tissue evidence="1">Whole organism of an adult</tissue>
    </source>
</reference>
<sequence length="129" mass="14069">MCLSTHSLDWKDNITHHNAQTSGLLYAYPPTPLFPSPPLVPTLAMQTMNPSHAAMVRLGRGKQNNAVLYSLSTARSSPAVSMFGPVPAPLYQRTGYRAYIEKKTGLLPRSRYRDGPAAAGAAIVEHYCI</sequence>
<evidence type="ECO:0000313" key="1">
    <source>
        <dbReference type="EMBL" id="RUS69308.1"/>
    </source>
</evidence>
<name>A0A3S0Z2G6_ELYCH</name>
<dbReference type="AlphaFoldDB" id="A0A3S0Z2G6"/>
<dbReference type="Proteomes" id="UP000271974">
    <property type="component" value="Unassembled WGS sequence"/>
</dbReference>
<evidence type="ECO:0000313" key="2">
    <source>
        <dbReference type="Proteomes" id="UP000271974"/>
    </source>
</evidence>
<feature type="non-terminal residue" evidence="1">
    <location>
        <position position="129"/>
    </location>
</feature>
<comment type="caution">
    <text evidence="1">The sequence shown here is derived from an EMBL/GenBank/DDBJ whole genome shotgun (WGS) entry which is preliminary data.</text>
</comment>
<dbReference type="EMBL" id="RQTK01001735">
    <property type="protein sequence ID" value="RUS69308.1"/>
    <property type="molecule type" value="Genomic_DNA"/>
</dbReference>